<feature type="domain" description="MBG" evidence="2">
    <location>
        <begin position="288"/>
        <end position="363"/>
    </location>
</feature>
<reference evidence="3 4" key="1">
    <citation type="submission" date="2016-10" db="EMBL/GenBank/DDBJ databases">
        <authorList>
            <person name="de Groot N.N."/>
        </authorList>
    </citation>
    <scope>NUCLEOTIDE SEQUENCE [LARGE SCALE GENOMIC DNA]</scope>
    <source>
        <strain evidence="3 4">D31d</strain>
    </source>
</reference>
<dbReference type="SUPFAM" id="SSF52058">
    <property type="entry name" value="L domain-like"/>
    <property type="match status" value="1"/>
</dbReference>
<evidence type="ECO:0000313" key="4">
    <source>
        <dbReference type="Proteomes" id="UP000182257"/>
    </source>
</evidence>
<feature type="domain" description="MBG" evidence="2">
    <location>
        <begin position="739"/>
        <end position="814"/>
    </location>
</feature>
<dbReference type="Gene3D" id="3.30.160.710">
    <property type="match status" value="3"/>
</dbReference>
<dbReference type="OrthoDB" id="9759776at2"/>
<dbReference type="EMBL" id="FNRF01000005">
    <property type="protein sequence ID" value="SEA80228.1"/>
    <property type="molecule type" value="Genomic_DNA"/>
</dbReference>
<name>A0A1H4E643_XYLRU</name>
<dbReference type="Gene3D" id="3.40.50.12480">
    <property type="match status" value="1"/>
</dbReference>
<feature type="domain" description="MBG" evidence="2">
    <location>
        <begin position="217"/>
        <end position="282"/>
    </location>
</feature>
<dbReference type="Proteomes" id="UP000182257">
    <property type="component" value="Unassembled WGS sequence"/>
</dbReference>
<dbReference type="Pfam" id="PF18676">
    <property type="entry name" value="MBG_2"/>
    <property type="match status" value="6"/>
</dbReference>
<dbReference type="PANTHER" id="PTHR45661:SF3">
    <property type="entry name" value="IG-LIKE DOMAIN-CONTAINING PROTEIN"/>
    <property type="match status" value="1"/>
</dbReference>
<gene>
    <name evidence="3" type="ORF">SAMN05216462_2586</name>
</gene>
<dbReference type="PANTHER" id="PTHR45661">
    <property type="entry name" value="SURFACE ANTIGEN"/>
    <property type="match status" value="1"/>
</dbReference>
<accession>A0A1H4E643</accession>
<protein>
    <submittedName>
        <fullName evidence="3">Leucine rich repeat-containing protein</fullName>
    </submittedName>
</protein>
<evidence type="ECO:0000313" key="3">
    <source>
        <dbReference type="EMBL" id="SEA80228.1"/>
    </source>
</evidence>
<dbReference type="InterPro" id="IPR026906">
    <property type="entry name" value="LRR_5"/>
</dbReference>
<proteinExistence type="predicted"/>
<feature type="signal peptide" evidence="1">
    <location>
        <begin position="1"/>
        <end position="23"/>
    </location>
</feature>
<sequence length="1031" mass="110747">MIKQLRCILTGLLLVLGSNLMMAQGDWNPTNPPEPSAKYKITVSSSPDFAYTSGTGWYSQGQQVWIYSSAYSTNYKFKYWTKNGVEYSTQNSFYYTVESENTNFVAVYEYDPVSPAEPEGTASYRLYLNSNVAGSCSFNRTSGAKVKVGDYVSVYVYVNQGYKFLGWYNQEEKISESTSYGFQMPDGDVTLTAHLEYSPENPADPELAPDQPVTPKIKAKDYTRIYGEANPTFEYTTNTDISGTPVLTCDANETSPAGTYAIKVDRGSVEGESLSLIDGTLTVKKAPLTIQGKEYTIKQGDNLPVFDLNYVGFKNGETADVLTTLPTVSCTATLDSPEGEYVVTVSGGEAANYDITCTNGKLTITKADTGDETRKLINLSIGCSGTYVDKTRIVFNENASLSYETACDAAKMFSEADYQIYTLDASGVKYSINERPADNGTVPLGIIVNKAGSVSIAATKMDCPIVLVDKVLETEYDFSDGDYTFDCNTGTFEDRFAIKKKAADAVAITAKSYTRVYGEANPTFEYTTEGATLNGTPSITCEATATSPVGTYTITITKGSVTNSEVTYTNGTLTITKAPLTIKAGDYTKKQGEDNPTFTATYEGFKNNETADVLTTKPIISCEATKNSAVGEYTVTISGAEATNYEISYVNGKLTITEAQVQTPIKLIAKSYTRVYGAANPTFEYTTEGGTLNGTPSITCEATATSPVGTYTITIVKGSVTNSEVTYTNGTLTITKAPLKVSVGNYEIVEGEAIPAFDAKYEGFVNNETADVLTTKPSISCEATNSSLAGEYKVKASGAEAKNYEITYVDGKLTILAKKFVAGGDDNKDEDDAATYQITSQVGGSDTTPTVAITDDAGVSDAFDIPEEVVHNGVTYKVTEIGEGTFENNTNLTEVTIPSSITSIGDKAFKGCSNLKSITLYITTPISLAVAGTRGAMTRADGNSVFDGVDKATCILYVPEGSVDLYKAAPVWKDFQNILAIGTTGINAIIMNDEPQDIYDLQGRKVKAKATSLDGLPNGIYIVNGKKVILK</sequence>
<dbReference type="InterPro" id="IPR053139">
    <property type="entry name" value="Surface_bspA-like"/>
</dbReference>
<dbReference type="RefSeq" id="WP_081353022.1">
    <property type="nucleotide sequence ID" value="NZ_FNRF01000005.1"/>
</dbReference>
<keyword evidence="1" id="KW-0732">Signal</keyword>
<feature type="domain" description="MBG" evidence="2">
    <location>
        <begin position="507"/>
        <end position="574"/>
    </location>
</feature>
<feature type="domain" description="MBG" evidence="2">
    <location>
        <begin position="580"/>
        <end position="655"/>
    </location>
</feature>
<dbReference type="AlphaFoldDB" id="A0A1H4E643"/>
<evidence type="ECO:0000256" key="1">
    <source>
        <dbReference type="SAM" id="SignalP"/>
    </source>
</evidence>
<organism evidence="3 4">
    <name type="scientific">Xylanibacter ruminicola</name>
    <name type="common">Prevotella ruminicola</name>
    <dbReference type="NCBI Taxonomy" id="839"/>
    <lineage>
        <taxon>Bacteria</taxon>
        <taxon>Pseudomonadati</taxon>
        <taxon>Bacteroidota</taxon>
        <taxon>Bacteroidia</taxon>
        <taxon>Bacteroidales</taxon>
        <taxon>Prevotellaceae</taxon>
        <taxon>Xylanibacter</taxon>
    </lineage>
</organism>
<feature type="domain" description="MBG" evidence="2">
    <location>
        <begin position="669"/>
        <end position="733"/>
    </location>
</feature>
<evidence type="ECO:0000259" key="2">
    <source>
        <dbReference type="Pfam" id="PF18676"/>
    </source>
</evidence>
<feature type="chain" id="PRO_5010267349" evidence="1">
    <location>
        <begin position="24"/>
        <end position="1031"/>
    </location>
</feature>
<dbReference type="InterPro" id="IPR041286">
    <property type="entry name" value="MBG_2"/>
</dbReference>
<dbReference type="Pfam" id="PF13306">
    <property type="entry name" value="LRR_5"/>
    <property type="match status" value="1"/>
</dbReference>